<dbReference type="AlphaFoldDB" id="A0A1A9W3L1"/>
<reference evidence="1" key="2">
    <citation type="submission" date="2020-05" db="UniProtKB">
        <authorList>
            <consortium name="EnsemblMetazoa"/>
        </authorList>
    </citation>
    <scope>IDENTIFICATION</scope>
    <source>
        <strain evidence="1">IAEA</strain>
    </source>
</reference>
<name>A0A1A9W3L1_9MUSC</name>
<accession>A0A1A9W3L1</accession>
<dbReference type="EnsemblMetazoa" id="GBRI005179-RA">
    <property type="protein sequence ID" value="GBRI005179-PA"/>
    <property type="gene ID" value="GBRI005179"/>
</dbReference>
<proteinExistence type="predicted"/>
<dbReference type="VEuPathDB" id="VectorBase:GBRI005179"/>
<reference evidence="2" key="1">
    <citation type="submission" date="2014-03" db="EMBL/GenBank/DDBJ databases">
        <authorList>
            <person name="Aksoy S."/>
            <person name="Warren W."/>
            <person name="Wilson R.K."/>
        </authorList>
    </citation>
    <scope>NUCLEOTIDE SEQUENCE [LARGE SCALE GENOMIC DNA]</scope>
    <source>
        <strain evidence="2">IAEA</strain>
    </source>
</reference>
<evidence type="ECO:0000313" key="1">
    <source>
        <dbReference type="EnsemblMetazoa" id="GBRI005179-PA"/>
    </source>
</evidence>
<dbReference type="Proteomes" id="UP000091820">
    <property type="component" value="Unassembled WGS sequence"/>
</dbReference>
<protein>
    <submittedName>
        <fullName evidence="1">Uncharacterized protein</fullName>
    </submittedName>
</protein>
<dbReference type="STRING" id="37001.A0A1A9W3L1"/>
<keyword evidence="2" id="KW-1185">Reference proteome</keyword>
<organism evidence="1 2">
    <name type="scientific">Glossina brevipalpis</name>
    <dbReference type="NCBI Taxonomy" id="37001"/>
    <lineage>
        <taxon>Eukaryota</taxon>
        <taxon>Metazoa</taxon>
        <taxon>Ecdysozoa</taxon>
        <taxon>Arthropoda</taxon>
        <taxon>Hexapoda</taxon>
        <taxon>Insecta</taxon>
        <taxon>Pterygota</taxon>
        <taxon>Neoptera</taxon>
        <taxon>Endopterygota</taxon>
        <taxon>Diptera</taxon>
        <taxon>Brachycera</taxon>
        <taxon>Muscomorpha</taxon>
        <taxon>Hippoboscoidea</taxon>
        <taxon>Glossinidae</taxon>
        <taxon>Glossina</taxon>
    </lineage>
</organism>
<evidence type="ECO:0000313" key="2">
    <source>
        <dbReference type="Proteomes" id="UP000091820"/>
    </source>
</evidence>
<sequence length="268" mass="31457">MRRKERSLNYDLEYQTKHCADMEAEMHKMQKYYEDQMQQACFREECLKNWYIPNWFWVLSCVWIVKLKYVISENSSTVQTPQHDLDPLMVSSVMSGISAASSNQVHQLLLGMDPASYLDSSHESLGNNLSDKRNMQALKCELSLDLNSLSTKLHSIIPDLTVQRLEQNLNSPNNSNFTDNTSQFGYQHLQRQLSIHSPAYEEYQNTPSNINSRMKLVSSPLKAVVFLVLWRLSCVPIWWRRFKQVTVMISRVQYIYTYTTYIEECKLR</sequence>